<organism evidence="7 8">
    <name type="scientific">Candidatus Hepatoplasma crinochetorum</name>
    <dbReference type="NCBI Taxonomy" id="295596"/>
    <lineage>
        <taxon>Bacteria</taxon>
        <taxon>Bacillati</taxon>
        <taxon>Mycoplasmatota</taxon>
        <taxon>Mollicutes</taxon>
        <taxon>Candidatus Hepatoplasmataceae</taxon>
        <taxon>Candidatus Hepatoplasma</taxon>
    </lineage>
</organism>
<evidence type="ECO:0000256" key="4">
    <source>
        <dbReference type="ARBA" id="ARBA00023136"/>
    </source>
</evidence>
<evidence type="ECO:0000313" key="7">
    <source>
        <dbReference type="EMBL" id="CRX36917.1"/>
    </source>
</evidence>
<reference evidence="8" key="1">
    <citation type="submission" date="2015-05" db="EMBL/GenBank/DDBJ databases">
        <authorList>
            <person name="Collingro A."/>
        </authorList>
    </citation>
    <scope>NUCLEOTIDE SEQUENCE [LARGE SCALE GENOMIC DNA]</scope>
    <source>
        <strain evidence="8">Ps</strain>
    </source>
</reference>
<dbReference type="Pfam" id="PF00005">
    <property type="entry name" value="ABC_tran"/>
    <property type="match status" value="1"/>
</dbReference>
<dbReference type="InterPro" id="IPR017871">
    <property type="entry name" value="ABC_transporter-like_CS"/>
</dbReference>
<evidence type="ECO:0000256" key="3">
    <source>
        <dbReference type="ARBA" id="ARBA00022840"/>
    </source>
</evidence>
<dbReference type="InterPro" id="IPR027417">
    <property type="entry name" value="P-loop_NTPase"/>
</dbReference>
<dbReference type="GO" id="GO:0035435">
    <property type="term" value="P:phosphate ion transmembrane transport"/>
    <property type="evidence" value="ECO:0007669"/>
    <property type="project" value="InterPro"/>
</dbReference>
<evidence type="ECO:0000259" key="6">
    <source>
        <dbReference type="PROSITE" id="PS50893"/>
    </source>
</evidence>
<evidence type="ECO:0000256" key="5">
    <source>
        <dbReference type="SAM" id="Coils"/>
    </source>
</evidence>
<name>A0A0G7ZL81_9MOLU</name>
<dbReference type="PANTHER" id="PTHR43423">
    <property type="entry name" value="ABC TRANSPORTER I FAMILY MEMBER 17"/>
    <property type="match status" value="1"/>
</dbReference>
<dbReference type="SMART" id="SM00382">
    <property type="entry name" value="AAA"/>
    <property type="match status" value="1"/>
</dbReference>
<feature type="coiled-coil region" evidence="5">
    <location>
        <begin position="125"/>
        <end position="166"/>
    </location>
</feature>
<evidence type="ECO:0000256" key="1">
    <source>
        <dbReference type="ARBA" id="ARBA00022448"/>
    </source>
</evidence>
<dbReference type="InterPro" id="IPR005670">
    <property type="entry name" value="PstB-like"/>
</dbReference>
<dbReference type="CDD" id="cd03260">
    <property type="entry name" value="ABC_PstB_phosphate_transporter"/>
    <property type="match status" value="1"/>
</dbReference>
<evidence type="ECO:0000256" key="2">
    <source>
        <dbReference type="ARBA" id="ARBA00022741"/>
    </source>
</evidence>
<dbReference type="InterPro" id="IPR003439">
    <property type="entry name" value="ABC_transporter-like_ATP-bd"/>
</dbReference>
<dbReference type="SUPFAM" id="SSF52540">
    <property type="entry name" value="P-loop containing nucleoside triphosphate hydrolases"/>
    <property type="match status" value="1"/>
</dbReference>
<feature type="coiled-coil region" evidence="5">
    <location>
        <begin position="31"/>
        <end position="86"/>
    </location>
</feature>
<dbReference type="PROSITE" id="PS00211">
    <property type="entry name" value="ABC_TRANSPORTER_1"/>
    <property type="match status" value="1"/>
</dbReference>
<dbReference type="NCBIfam" id="TIGR00972">
    <property type="entry name" value="3a0107s01c2"/>
    <property type="match status" value="1"/>
</dbReference>
<dbReference type="InterPro" id="IPR003593">
    <property type="entry name" value="AAA+_ATPase"/>
</dbReference>
<feature type="domain" description="ABC transporter" evidence="6">
    <location>
        <begin position="251"/>
        <end position="501"/>
    </location>
</feature>
<dbReference type="GO" id="GO:0005524">
    <property type="term" value="F:ATP binding"/>
    <property type="evidence" value="ECO:0007669"/>
    <property type="project" value="UniProtKB-KW"/>
</dbReference>
<protein>
    <submittedName>
        <fullName evidence="7">| pstB3_1 / Phosphate import ATP-binding protein PstB 3 |:405738 Reverse</fullName>
    </submittedName>
</protein>
<keyword evidence="2" id="KW-0547">Nucleotide-binding</keyword>
<keyword evidence="1" id="KW-0813">Transport</keyword>
<dbReference type="PROSITE" id="PS50893">
    <property type="entry name" value="ABC_TRANSPORTER_2"/>
    <property type="match status" value="1"/>
</dbReference>
<dbReference type="GO" id="GO:0016020">
    <property type="term" value="C:membrane"/>
    <property type="evidence" value="ECO:0007669"/>
    <property type="project" value="InterPro"/>
</dbReference>
<dbReference type="Gene3D" id="3.40.50.300">
    <property type="entry name" value="P-loop containing nucleotide triphosphate hydrolases"/>
    <property type="match status" value="1"/>
</dbReference>
<sequence>MKDKNIYYQNFTKSIEDKVSQIDLLKKEINYEKIILELHDLNQNLKDLKTNLNHILKHDPLNDQEILKIEKEIAKLKDLKTKYQVNFFNLNKKQKELFKIFGNNENLIIKNEQRILFLNEEIYKLRQKINAFNNLKELAKNYQESIKKQQKIISNLKNDLSNIKQHQEIKKYNLKQELKKAKLYKNDLLKSSKLKDQNNKNILKIEQKIEIYKKLRDDLKNENKFYQKLNKKIDESLNRHKNAKIDDKYSFIVKNLNVWYDQKHALYDININIPKNKIIAIIGPSGCGKSTFLRTLNRINDSIPKFRVRGKIIFDDEYDIYKLKSIHNPYKKIELTDLRTKIGMIFQQPNPFPMSIRKNVSFSLKVSGIKNKILIERLIKKALKQANLWDEVKSNLKAIATSLSGGQQQRLCIARAIVQQPEVLLMDEPTSALDPKSSAAIEKLILELKKSYTIIIVTHSMQQAQRVSDYVAFFYQGKLIEFRKTDQLFNDPKEKETKNYLQGKFG</sequence>
<keyword evidence="8" id="KW-1185">Reference proteome</keyword>
<keyword evidence="4" id="KW-0472">Membrane</keyword>
<keyword evidence="3 7" id="KW-0067">ATP-binding</keyword>
<feature type="coiled-coil region" evidence="5">
    <location>
        <begin position="202"/>
        <end position="246"/>
    </location>
</feature>
<accession>A0A0G7ZL81</accession>
<dbReference type="Proteomes" id="UP000242141">
    <property type="component" value="Unassembled WGS sequence"/>
</dbReference>
<gene>
    <name evidence="7" type="ORF">HEPPS_01160</name>
</gene>
<dbReference type="EMBL" id="CWGI01000001">
    <property type="protein sequence ID" value="CRX36917.1"/>
    <property type="molecule type" value="Genomic_DNA"/>
</dbReference>
<keyword evidence="5" id="KW-0175">Coiled coil</keyword>
<proteinExistence type="predicted"/>
<dbReference type="AlphaFoldDB" id="A0A0G7ZL81"/>
<dbReference type="PANTHER" id="PTHR43423:SF1">
    <property type="entry name" value="ABC TRANSPORTER I FAMILY MEMBER 17"/>
    <property type="match status" value="1"/>
</dbReference>
<evidence type="ECO:0000313" key="8">
    <source>
        <dbReference type="Proteomes" id="UP000242141"/>
    </source>
</evidence>
<dbReference type="GO" id="GO:0005315">
    <property type="term" value="F:phosphate transmembrane transporter activity"/>
    <property type="evidence" value="ECO:0007669"/>
    <property type="project" value="InterPro"/>
</dbReference>
<dbReference type="GO" id="GO:0016887">
    <property type="term" value="F:ATP hydrolysis activity"/>
    <property type="evidence" value="ECO:0007669"/>
    <property type="project" value="InterPro"/>
</dbReference>